<evidence type="ECO:0000256" key="2">
    <source>
        <dbReference type="ARBA" id="ARBA00023015"/>
    </source>
</evidence>
<evidence type="ECO:0000259" key="7">
    <source>
        <dbReference type="Pfam" id="PF08281"/>
    </source>
</evidence>
<dbReference type="NCBIfam" id="TIGR02937">
    <property type="entry name" value="sigma70-ECF"/>
    <property type="match status" value="1"/>
</dbReference>
<dbReference type="EMBL" id="UGNP01000001">
    <property type="protein sequence ID" value="STX11038.1"/>
    <property type="molecule type" value="Genomic_DNA"/>
</dbReference>
<name>A0A8B4QEM1_9BACL</name>
<dbReference type="InterPro" id="IPR014284">
    <property type="entry name" value="RNA_pol_sigma-70_dom"/>
</dbReference>
<keyword evidence="3" id="KW-0731">Sigma factor</keyword>
<dbReference type="GO" id="GO:0016987">
    <property type="term" value="F:sigma factor activity"/>
    <property type="evidence" value="ECO:0007669"/>
    <property type="project" value="UniProtKB-KW"/>
</dbReference>
<keyword evidence="5" id="KW-0804">Transcription</keyword>
<gene>
    <name evidence="8" type="primary">sigM_2</name>
    <name evidence="9" type="ORF">DFR61_13734</name>
    <name evidence="8" type="ORF">NCTC10597_02834</name>
</gene>
<keyword evidence="11" id="KW-1185">Reference proteome</keyword>
<evidence type="ECO:0000256" key="5">
    <source>
        <dbReference type="ARBA" id="ARBA00023163"/>
    </source>
</evidence>
<dbReference type="AlphaFoldDB" id="A0A8B4QEM1"/>
<dbReference type="EMBL" id="SNZG01000037">
    <property type="protein sequence ID" value="TDR34565.1"/>
    <property type="molecule type" value="Genomic_DNA"/>
</dbReference>
<dbReference type="PANTHER" id="PTHR43133:SF52">
    <property type="entry name" value="ECF RNA POLYMERASE SIGMA FACTOR SIGL"/>
    <property type="match status" value="1"/>
</dbReference>
<accession>A0A8B4QEM1</accession>
<evidence type="ECO:0000259" key="6">
    <source>
        <dbReference type="Pfam" id="PF04542"/>
    </source>
</evidence>
<dbReference type="InterPro" id="IPR013249">
    <property type="entry name" value="RNA_pol_sigma70_r4_t2"/>
</dbReference>
<dbReference type="PANTHER" id="PTHR43133">
    <property type="entry name" value="RNA POLYMERASE ECF-TYPE SIGMA FACTO"/>
    <property type="match status" value="1"/>
</dbReference>
<organism evidence="8 10">
    <name type="scientific">Kurthia zopfii</name>
    <dbReference type="NCBI Taxonomy" id="1650"/>
    <lineage>
        <taxon>Bacteria</taxon>
        <taxon>Bacillati</taxon>
        <taxon>Bacillota</taxon>
        <taxon>Bacilli</taxon>
        <taxon>Bacillales</taxon>
        <taxon>Caryophanaceae</taxon>
        <taxon>Kurthia</taxon>
    </lineage>
</organism>
<dbReference type="InterPro" id="IPR013325">
    <property type="entry name" value="RNA_pol_sigma_r2"/>
</dbReference>
<reference evidence="9 11" key="2">
    <citation type="submission" date="2019-03" db="EMBL/GenBank/DDBJ databases">
        <title>Genomic Encyclopedia of Type Strains, Phase IV (KMG-IV): sequencing the most valuable type-strain genomes for metagenomic binning, comparative biology and taxonomic classification.</title>
        <authorList>
            <person name="Goeker M."/>
        </authorList>
    </citation>
    <scope>NUCLEOTIDE SEQUENCE [LARGE SCALE GENOMIC DNA]</scope>
    <source>
        <strain evidence="9 11">DSM 20580</strain>
    </source>
</reference>
<evidence type="ECO:0000313" key="9">
    <source>
        <dbReference type="EMBL" id="TDR34565.1"/>
    </source>
</evidence>
<protein>
    <submittedName>
        <fullName evidence="8">RNA polymerase sigma factor sigM</fullName>
    </submittedName>
    <submittedName>
        <fullName evidence="9">RNA polymerase sigma-70 factor (ECF subfamily)</fullName>
    </submittedName>
</protein>
<comment type="caution">
    <text evidence="8">The sequence shown here is derived from an EMBL/GenBank/DDBJ whole genome shotgun (WGS) entry which is preliminary data.</text>
</comment>
<dbReference type="RefSeq" id="WP_166636139.1">
    <property type="nucleotide sequence ID" value="NZ_BJUE01000038.1"/>
</dbReference>
<feature type="domain" description="RNA polymerase sigma factor 70 region 4 type 2" evidence="7">
    <location>
        <begin position="106"/>
        <end position="156"/>
    </location>
</feature>
<dbReference type="SUPFAM" id="SSF88659">
    <property type="entry name" value="Sigma3 and sigma4 domains of RNA polymerase sigma factors"/>
    <property type="match status" value="1"/>
</dbReference>
<dbReference type="InterPro" id="IPR007627">
    <property type="entry name" value="RNA_pol_sigma70_r2"/>
</dbReference>
<dbReference type="SUPFAM" id="SSF88946">
    <property type="entry name" value="Sigma2 domain of RNA polymerase sigma factors"/>
    <property type="match status" value="1"/>
</dbReference>
<comment type="similarity">
    <text evidence="1">Belongs to the sigma-70 factor family. ECF subfamily.</text>
</comment>
<dbReference type="Pfam" id="PF04542">
    <property type="entry name" value="Sigma70_r2"/>
    <property type="match status" value="1"/>
</dbReference>
<evidence type="ECO:0000256" key="1">
    <source>
        <dbReference type="ARBA" id="ARBA00010641"/>
    </source>
</evidence>
<evidence type="ECO:0000313" key="10">
    <source>
        <dbReference type="Proteomes" id="UP000254330"/>
    </source>
</evidence>
<keyword evidence="4" id="KW-0238">DNA-binding</keyword>
<dbReference type="GO" id="GO:0003677">
    <property type="term" value="F:DNA binding"/>
    <property type="evidence" value="ECO:0007669"/>
    <property type="project" value="UniProtKB-KW"/>
</dbReference>
<evidence type="ECO:0000313" key="11">
    <source>
        <dbReference type="Proteomes" id="UP000294641"/>
    </source>
</evidence>
<dbReference type="Gene3D" id="1.10.10.10">
    <property type="entry name" value="Winged helix-like DNA-binding domain superfamily/Winged helix DNA-binding domain"/>
    <property type="match status" value="1"/>
</dbReference>
<evidence type="ECO:0000313" key="8">
    <source>
        <dbReference type="EMBL" id="STX11038.1"/>
    </source>
</evidence>
<feature type="domain" description="RNA polymerase sigma-70 region 2" evidence="6">
    <location>
        <begin position="7"/>
        <end position="72"/>
    </location>
</feature>
<evidence type="ECO:0000256" key="3">
    <source>
        <dbReference type="ARBA" id="ARBA00023082"/>
    </source>
</evidence>
<keyword evidence="2" id="KW-0805">Transcription regulation</keyword>
<dbReference type="InterPro" id="IPR036388">
    <property type="entry name" value="WH-like_DNA-bd_sf"/>
</dbReference>
<proteinExistence type="inferred from homology"/>
<dbReference type="Pfam" id="PF08281">
    <property type="entry name" value="Sigma70_r4_2"/>
    <property type="match status" value="1"/>
</dbReference>
<dbReference type="GO" id="GO:0006352">
    <property type="term" value="P:DNA-templated transcription initiation"/>
    <property type="evidence" value="ECO:0007669"/>
    <property type="project" value="InterPro"/>
</dbReference>
<dbReference type="InterPro" id="IPR013324">
    <property type="entry name" value="RNA_pol_sigma_r3/r4-like"/>
</dbReference>
<dbReference type="Gene3D" id="1.10.1740.10">
    <property type="match status" value="1"/>
</dbReference>
<evidence type="ECO:0000256" key="4">
    <source>
        <dbReference type="ARBA" id="ARBA00023125"/>
    </source>
</evidence>
<dbReference type="InterPro" id="IPR039425">
    <property type="entry name" value="RNA_pol_sigma-70-like"/>
</dbReference>
<dbReference type="Proteomes" id="UP000294641">
    <property type="component" value="Unassembled WGS sequence"/>
</dbReference>
<reference evidence="8 10" key="1">
    <citation type="submission" date="2018-06" db="EMBL/GenBank/DDBJ databases">
        <authorList>
            <consortium name="Pathogen Informatics"/>
            <person name="Doyle S."/>
        </authorList>
    </citation>
    <scope>NUCLEOTIDE SEQUENCE [LARGE SCALE GENOMIC DNA]</scope>
    <source>
        <strain evidence="8 10">NCTC10597</strain>
    </source>
</reference>
<sequence>MIQIEQLYEEVQPQVEAFFYAKTGNQMLAQDLCQDTFYEACKSIGSFSGTSTLKTWLFSIANNLLKKYYRKNHYEQNLVARLSALPIEEVHSTEHLIEIKEDMKSFLYVLSKLREEDRELVLLRTYAELSFAEIGEMLGKSENYARVTFHRLKRKLQTEMEELE</sequence>
<dbReference type="Proteomes" id="UP000254330">
    <property type="component" value="Unassembled WGS sequence"/>
</dbReference>